<dbReference type="KEGG" id="ard:AXF14_03100"/>
<protein>
    <recommendedName>
        <fullName evidence="2">SAF domain-containing protein</fullName>
    </recommendedName>
</protein>
<name>A0A0X8JE44_ACTRD</name>
<dbReference type="EMBL" id="CP014228">
    <property type="protein sequence ID" value="AMD86773.1"/>
    <property type="molecule type" value="Genomic_DNA"/>
</dbReference>
<keyword evidence="4" id="KW-1185">Reference proteome</keyword>
<evidence type="ECO:0000313" key="3">
    <source>
        <dbReference type="EMBL" id="AMD86773.1"/>
    </source>
</evidence>
<dbReference type="Gene3D" id="3.90.1210.10">
    <property type="entry name" value="Antifreeze-like/N-acetylneuraminic acid synthase C-terminal domain"/>
    <property type="match status" value="1"/>
</dbReference>
<sequence length="271" mass="27207">MPRREPRRRPVRPSLLLWRWRHLVVAVCVAGASLLVLSLLRPPGAEGREVLVLARGVSAGQVIENADLERRAVPDAVLPASGLAEGSVIGRRAAVALPAGTVLTGSMTSGADAVGLGADERLVQVPVEVGAGLAQPGVRVDVVGEASVVAGAGTASQDVAQEQEPVDEGTPAESLDGAPAEAGTPTEAGTSSDAVAVTGATGSGGALASTQEDRVLAAGARVVRVEPVDVSSQLRAGSKVTLVTLAVRRDDASLVVGAATHDSLGLIMSPS</sequence>
<dbReference type="Pfam" id="PF08666">
    <property type="entry name" value="SAF"/>
    <property type="match status" value="1"/>
</dbReference>
<reference evidence="4" key="1">
    <citation type="submission" date="2016-02" db="EMBL/GenBank/DDBJ databases">
        <authorList>
            <person name="Holder M.E."/>
            <person name="Ajami N.J."/>
            <person name="Petrosino J.F."/>
        </authorList>
    </citation>
    <scope>NUCLEOTIDE SEQUENCE [LARGE SCALE GENOMIC DNA]</scope>
    <source>
        <strain evidence="4">CCUG 36733</strain>
    </source>
</reference>
<dbReference type="OrthoDB" id="3253540at2"/>
<gene>
    <name evidence="3" type="ORF">AXF14_03100</name>
</gene>
<dbReference type="SMART" id="SM00858">
    <property type="entry name" value="SAF"/>
    <property type="match status" value="1"/>
</dbReference>
<dbReference type="CDD" id="cd11614">
    <property type="entry name" value="SAF_CpaB_FlgA_like"/>
    <property type="match status" value="1"/>
</dbReference>
<accession>A0A0X8JE44</accession>
<dbReference type="RefSeq" id="WP_067940782.1">
    <property type="nucleotide sequence ID" value="NZ_CAUSVG010000029.1"/>
</dbReference>
<proteinExistence type="predicted"/>
<feature type="domain" description="SAF" evidence="2">
    <location>
        <begin position="48"/>
        <end position="109"/>
    </location>
</feature>
<dbReference type="Proteomes" id="UP000065220">
    <property type="component" value="Chromosome"/>
</dbReference>
<organism evidence="3 4">
    <name type="scientific">Actinomyces radicidentis</name>
    <dbReference type="NCBI Taxonomy" id="111015"/>
    <lineage>
        <taxon>Bacteria</taxon>
        <taxon>Bacillati</taxon>
        <taxon>Actinomycetota</taxon>
        <taxon>Actinomycetes</taxon>
        <taxon>Actinomycetales</taxon>
        <taxon>Actinomycetaceae</taxon>
        <taxon>Actinomyces</taxon>
    </lineage>
</organism>
<dbReference type="AlphaFoldDB" id="A0A0X8JE44"/>
<evidence type="ECO:0000256" key="1">
    <source>
        <dbReference type="SAM" id="MobiDB-lite"/>
    </source>
</evidence>
<evidence type="ECO:0000313" key="4">
    <source>
        <dbReference type="Proteomes" id="UP000065220"/>
    </source>
</evidence>
<feature type="region of interest" description="Disordered" evidence="1">
    <location>
        <begin position="154"/>
        <end position="197"/>
    </location>
</feature>
<dbReference type="InterPro" id="IPR013974">
    <property type="entry name" value="SAF"/>
</dbReference>
<evidence type="ECO:0000259" key="2">
    <source>
        <dbReference type="SMART" id="SM00858"/>
    </source>
</evidence>
<dbReference type="STRING" id="111015.AXF14_03100"/>